<feature type="transmembrane region" description="Helical" evidence="7">
    <location>
        <begin position="189"/>
        <end position="211"/>
    </location>
</feature>
<keyword evidence="7" id="KW-0472">Membrane</keyword>
<dbReference type="SUPFAM" id="SSF55874">
    <property type="entry name" value="ATPase domain of HSP90 chaperone/DNA topoisomerase II/histidine kinase"/>
    <property type="match status" value="1"/>
</dbReference>
<reference evidence="9 10" key="1">
    <citation type="submission" date="2017-09" db="EMBL/GenBank/DDBJ databases">
        <title>Depth-based differentiation of microbial function through sediment-hosted aquifers and enrichment of novel symbionts in the deep terrestrial subsurface.</title>
        <authorList>
            <person name="Probst A.J."/>
            <person name="Ladd B."/>
            <person name="Jarett J.K."/>
            <person name="Geller-Mcgrath D.E."/>
            <person name="Sieber C.M."/>
            <person name="Emerson J.B."/>
            <person name="Anantharaman K."/>
            <person name="Thomas B.C."/>
            <person name="Malmstrom R."/>
            <person name="Stieglmeier M."/>
            <person name="Klingl A."/>
            <person name="Woyke T."/>
            <person name="Ryan C.M."/>
            <person name="Banfield J.F."/>
        </authorList>
    </citation>
    <scope>NUCLEOTIDE SEQUENCE [LARGE SCALE GENOMIC DNA]</scope>
    <source>
        <strain evidence="9">CG22_combo_CG10-13_8_21_14_all_47_17</strain>
    </source>
</reference>
<evidence type="ECO:0000259" key="8">
    <source>
        <dbReference type="PROSITE" id="PS50109"/>
    </source>
</evidence>
<feature type="transmembrane region" description="Helical" evidence="7">
    <location>
        <begin position="20"/>
        <end position="43"/>
    </location>
</feature>
<dbReference type="InterPro" id="IPR036890">
    <property type="entry name" value="HATPase_C_sf"/>
</dbReference>
<gene>
    <name evidence="9" type="ORF">COX00_03365</name>
</gene>
<comment type="caution">
    <text evidence="9">The sequence shown here is derived from an EMBL/GenBank/DDBJ whole genome shotgun (WGS) entry which is preliminary data.</text>
</comment>
<evidence type="ECO:0000313" key="10">
    <source>
        <dbReference type="Proteomes" id="UP000231581"/>
    </source>
</evidence>
<dbReference type="GO" id="GO:0016036">
    <property type="term" value="P:cellular response to phosphate starvation"/>
    <property type="evidence" value="ECO:0007669"/>
    <property type="project" value="TreeGrafter"/>
</dbReference>
<keyword evidence="7" id="KW-1133">Transmembrane helix</keyword>
<evidence type="ECO:0000313" key="9">
    <source>
        <dbReference type="EMBL" id="PIP60427.1"/>
    </source>
</evidence>
<keyword evidence="7" id="KW-0812">Transmembrane</keyword>
<dbReference type="GO" id="GO:0000155">
    <property type="term" value="F:phosphorelay sensor kinase activity"/>
    <property type="evidence" value="ECO:0007669"/>
    <property type="project" value="InterPro"/>
</dbReference>
<dbReference type="InterPro" id="IPR031621">
    <property type="entry name" value="HisKA_7TM"/>
</dbReference>
<feature type="transmembrane region" description="Helical" evidence="7">
    <location>
        <begin position="55"/>
        <end position="73"/>
    </location>
</feature>
<dbReference type="CDD" id="cd00082">
    <property type="entry name" value="HisKA"/>
    <property type="match status" value="1"/>
</dbReference>
<dbReference type="Pfam" id="PF02518">
    <property type="entry name" value="HATPase_c"/>
    <property type="match status" value="1"/>
</dbReference>
<dbReference type="EC" id="2.7.13.3" evidence="2"/>
<dbReference type="InterPro" id="IPR003661">
    <property type="entry name" value="HisK_dim/P_dom"/>
</dbReference>
<dbReference type="Pfam" id="PF16927">
    <property type="entry name" value="HisKA_7TM"/>
    <property type="match status" value="1"/>
</dbReference>
<dbReference type="Gene3D" id="3.30.450.40">
    <property type="match status" value="1"/>
</dbReference>
<dbReference type="InterPro" id="IPR036097">
    <property type="entry name" value="HisK_dim/P_sf"/>
</dbReference>
<feature type="transmembrane region" description="Helical" evidence="7">
    <location>
        <begin position="279"/>
        <end position="298"/>
    </location>
</feature>
<accession>A0A2H0BRX4</accession>
<dbReference type="PANTHER" id="PTHR45453:SF1">
    <property type="entry name" value="PHOSPHATE REGULON SENSOR PROTEIN PHOR"/>
    <property type="match status" value="1"/>
</dbReference>
<dbReference type="EMBL" id="PCSZ01000063">
    <property type="protein sequence ID" value="PIP60427.1"/>
    <property type="molecule type" value="Genomic_DNA"/>
</dbReference>
<dbReference type="SUPFAM" id="SSF55781">
    <property type="entry name" value="GAF domain-like"/>
    <property type="match status" value="1"/>
</dbReference>
<keyword evidence="5" id="KW-0418">Kinase</keyword>
<dbReference type="Proteomes" id="UP000231581">
    <property type="component" value="Unassembled WGS sequence"/>
</dbReference>
<dbReference type="PANTHER" id="PTHR45453">
    <property type="entry name" value="PHOSPHATE REGULON SENSOR PROTEIN PHOR"/>
    <property type="match status" value="1"/>
</dbReference>
<dbReference type="InterPro" id="IPR029016">
    <property type="entry name" value="GAF-like_dom_sf"/>
</dbReference>
<keyword evidence="3" id="KW-0597">Phosphoprotein</keyword>
<evidence type="ECO:0000256" key="5">
    <source>
        <dbReference type="ARBA" id="ARBA00022777"/>
    </source>
</evidence>
<feature type="transmembrane region" description="Helical" evidence="7">
    <location>
        <begin position="254"/>
        <end position="273"/>
    </location>
</feature>
<dbReference type="InterPro" id="IPR004358">
    <property type="entry name" value="Sig_transdc_His_kin-like_C"/>
</dbReference>
<evidence type="ECO:0000256" key="4">
    <source>
        <dbReference type="ARBA" id="ARBA00022679"/>
    </source>
</evidence>
<proteinExistence type="predicted"/>
<dbReference type="SMART" id="SM00387">
    <property type="entry name" value="HATPase_c"/>
    <property type="match status" value="1"/>
</dbReference>
<sequence length="719" mass="81762">MNLLFFIFLWYYWRRISAFYMSLISFLLFCTFVVNLTIGILVFLKNIRKEANQAFALFAFGVAMWNLTIFLTINNFPTPLFWGRVAFSMGTVMATGFLWFIHVFPVRSKHALAWKVLSFLLMIFYGILPVTSFMIKSVSPADGYILGEFVIPVYLLWLVFFIAVLVYGMIFLWRSLAQTKGIVHHQLKPVVLGLVAYLVPFLITNLLLPIFANDFRWNGLGPLFTIFFVVSVAYSIIRYRFLEIRWVIKKSTDIVLYWLVAYLFIIGSNFLLYRSFSVSNLQIVTSFLFAVFFPPIIAKMSYFSARLASHGTYLFDTAVQAVLQLTQTSSGLEDLQKAVVEKLRKFFGFQKVAILTLGKTDASQTIFTYIEGFDKKLGKIIPKALRFCLEVDRDVVEADELRWALNNDIAPKKSACNKRMLRFMDTHGIEVIIPLLVGDEFVGLICLSDKKDKAGLRKRDIDLIRILQGATAPAFANAAKFEEVQQLYLQIREFDKSKNDFIDVVSHQFRTPLTAIQWNAEIITGLTSDAKILDANKDIGERAHYLAVTLDRIFDILSVENKTLKLRRQKFDLKTVLLKIKQDCDALSPQNNVQVFLKKTPIPLSTDPQKLETALCLILENAKRYSQAGSSIEIKAHVKNGSAIICIVDHGIGINPARLPHIFDKFFRAPNAVKFTPNGTGTGLYLAKQIIKRMRGKITVESELNKGTIFTVTLPLGKS</sequence>
<protein>
    <recommendedName>
        <fullName evidence="2">histidine kinase</fullName>
        <ecNumber evidence="2">2.7.13.3</ecNumber>
    </recommendedName>
</protein>
<evidence type="ECO:0000256" key="7">
    <source>
        <dbReference type="SAM" id="Phobius"/>
    </source>
</evidence>
<feature type="transmembrane region" description="Helical" evidence="7">
    <location>
        <begin position="155"/>
        <end position="177"/>
    </location>
</feature>
<dbReference type="PROSITE" id="PS50109">
    <property type="entry name" value="HIS_KIN"/>
    <property type="match status" value="1"/>
</dbReference>
<keyword evidence="6" id="KW-0902">Two-component regulatory system</keyword>
<evidence type="ECO:0000256" key="3">
    <source>
        <dbReference type="ARBA" id="ARBA00022553"/>
    </source>
</evidence>
<dbReference type="InterPro" id="IPR005467">
    <property type="entry name" value="His_kinase_dom"/>
</dbReference>
<dbReference type="GO" id="GO:0004721">
    <property type="term" value="F:phosphoprotein phosphatase activity"/>
    <property type="evidence" value="ECO:0007669"/>
    <property type="project" value="TreeGrafter"/>
</dbReference>
<feature type="transmembrane region" description="Helical" evidence="7">
    <location>
        <begin position="85"/>
        <end position="104"/>
    </location>
</feature>
<comment type="catalytic activity">
    <reaction evidence="1">
        <text>ATP + protein L-histidine = ADP + protein N-phospho-L-histidine.</text>
        <dbReference type="EC" id="2.7.13.3"/>
    </reaction>
</comment>
<dbReference type="GO" id="GO:0005886">
    <property type="term" value="C:plasma membrane"/>
    <property type="evidence" value="ECO:0007669"/>
    <property type="project" value="TreeGrafter"/>
</dbReference>
<dbReference type="InterPro" id="IPR003594">
    <property type="entry name" value="HATPase_dom"/>
</dbReference>
<evidence type="ECO:0000256" key="6">
    <source>
        <dbReference type="ARBA" id="ARBA00023012"/>
    </source>
</evidence>
<evidence type="ECO:0000256" key="1">
    <source>
        <dbReference type="ARBA" id="ARBA00000085"/>
    </source>
</evidence>
<organism evidence="9 10">
    <name type="scientific">Candidatus Uhrbacteria bacterium CG22_combo_CG10-13_8_21_14_all_47_17</name>
    <dbReference type="NCBI Taxonomy" id="1975041"/>
    <lineage>
        <taxon>Bacteria</taxon>
        <taxon>Candidatus Uhriibacteriota</taxon>
    </lineage>
</organism>
<feature type="transmembrane region" description="Helical" evidence="7">
    <location>
        <begin position="116"/>
        <end position="135"/>
    </location>
</feature>
<dbReference type="Gene3D" id="1.10.287.130">
    <property type="match status" value="1"/>
</dbReference>
<keyword evidence="4" id="KW-0808">Transferase</keyword>
<dbReference type="InterPro" id="IPR050351">
    <property type="entry name" value="BphY/WalK/GraS-like"/>
</dbReference>
<feature type="domain" description="Histidine kinase" evidence="8">
    <location>
        <begin position="504"/>
        <end position="718"/>
    </location>
</feature>
<dbReference type="PRINTS" id="PR00344">
    <property type="entry name" value="BCTRLSENSOR"/>
</dbReference>
<dbReference type="FunFam" id="3.30.565.10:FF:000006">
    <property type="entry name" value="Sensor histidine kinase WalK"/>
    <property type="match status" value="1"/>
</dbReference>
<dbReference type="SUPFAM" id="SSF47384">
    <property type="entry name" value="Homodimeric domain of signal transducing histidine kinase"/>
    <property type="match status" value="1"/>
</dbReference>
<name>A0A2H0BRX4_9BACT</name>
<evidence type="ECO:0000256" key="2">
    <source>
        <dbReference type="ARBA" id="ARBA00012438"/>
    </source>
</evidence>
<feature type="transmembrane region" description="Helical" evidence="7">
    <location>
        <begin position="223"/>
        <end position="242"/>
    </location>
</feature>
<dbReference type="AlphaFoldDB" id="A0A2H0BRX4"/>
<dbReference type="Pfam" id="PF00512">
    <property type="entry name" value="HisKA"/>
    <property type="match status" value="1"/>
</dbReference>
<dbReference type="Gene3D" id="3.30.565.10">
    <property type="entry name" value="Histidine kinase-like ATPase, C-terminal domain"/>
    <property type="match status" value="1"/>
</dbReference>